<keyword evidence="4" id="KW-0812">Transmembrane</keyword>
<comment type="subcellular location">
    <subcellularLocation>
        <location evidence="1">Secreted</location>
    </subcellularLocation>
</comment>
<dbReference type="InterPro" id="IPR011330">
    <property type="entry name" value="Glyco_hydro/deAcase_b/a-brl"/>
</dbReference>
<keyword evidence="6" id="KW-0378">Hydrolase</keyword>
<gene>
    <name evidence="6" type="ORF">MJB10_08360</name>
</gene>
<evidence type="ECO:0000256" key="2">
    <source>
        <dbReference type="ARBA" id="ARBA00022729"/>
    </source>
</evidence>
<dbReference type="InterPro" id="IPR051398">
    <property type="entry name" value="Polysacch_Deacetylase"/>
</dbReference>
<dbReference type="PROSITE" id="PS51677">
    <property type="entry name" value="NODB"/>
    <property type="match status" value="1"/>
</dbReference>
<dbReference type="InterPro" id="IPR002509">
    <property type="entry name" value="NODB_dom"/>
</dbReference>
<feature type="domain" description="NodB homology" evidence="5">
    <location>
        <begin position="182"/>
        <end position="373"/>
    </location>
</feature>
<reference evidence="6" key="1">
    <citation type="submission" date="2022-02" db="EMBL/GenBank/DDBJ databases">
        <title>Paenibacillus sp. MBLB1832 Whole Genome Shotgun Sequencing.</title>
        <authorList>
            <person name="Hwang C.Y."/>
            <person name="Cho E.-S."/>
            <person name="Seo M.-J."/>
        </authorList>
    </citation>
    <scope>NUCLEOTIDE SEQUENCE</scope>
    <source>
        <strain evidence="6">MBLB1832</strain>
    </source>
</reference>
<feature type="region of interest" description="Disordered" evidence="3">
    <location>
        <begin position="47"/>
        <end position="68"/>
    </location>
</feature>
<dbReference type="GO" id="GO:0016810">
    <property type="term" value="F:hydrolase activity, acting on carbon-nitrogen (but not peptide) bonds"/>
    <property type="evidence" value="ECO:0007669"/>
    <property type="project" value="InterPro"/>
</dbReference>
<feature type="transmembrane region" description="Helical" evidence="4">
    <location>
        <begin position="12"/>
        <end position="30"/>
    </location>
</feature>
<dbReference type="PANTHER" id="PTHR34216:SF3">
    <property type="entry name" value="POLY-BETA-1,6-N-ACETYL-D-GLUCOSAMINE N-DEACETYLASE"/>
    <property type="match status" value="1"/>
</dbReference>
<evidence type="ECO:0000256" key="1">
    <source>
        <dbReference type="ARBA" id="ARBA00004613"/>
    </source>
</evidence>
<dbReference type="EC" id="3.-.-.-" evidence="6"/>
<dbReference type="Pfam" id="PF01522">
    <property type="entry name" value="Polysacc_deac_1"/>
    <property type="match status" value="1"/>
</dbReference>
<evidence type="ECO:0000313" key="7">
    <source>
        <dbReference type="Proteomes" id="UP001304650"/>
    </source>
</evidence>
<evidence type="ECO:0000256" key="4">
    <source>
        <dbReference type="SAM" id="Phobius"/>
    </source>
</evidence>
<dbReference type="CDD" id="cd10918">
    <property type="entry name" value="CE4_NodB_like_5s_6s"/>
    <property type="match status" value="1"/>
</dbReference>
<accession>A0AA96LT83</accession>
<keyword evidence="2" id="KW-0732">Signal</keyword>
<dbReference type="RefSeq" id="WP_314803413.1">
    <property type="nucleotide sequence ID" value="NZ_CP130319.1"/>
</dbReference>
<feature type="compositionally biased region" description="Basic and acidic residues" evidence="3">
    <location>
        <begin position="49"/>
        <end position="59"/>
    </location>
</feature>
<dbReference type="GO" id="GO:0005576">
    <property type="term" value="C:extracellular region"/>
    <property type="evidence" value="ECO:0007669"/>
    <property type="project" value="UniProtKB-SubCell"/>
</dbReference>
<name>A0AA96LT83_9BACL</name>
<dbReference type="KEGG" id="proo:MJB10_08360"/>
<evidence type="ECO:0000256" key="3">
    <source>
        <dbReference type="SAM" id="MobiDB-lite"/>
    </source>
</evidence>
<evidence type="ECO:0000259" key="5">
    <source>
        <dbReference type="PROSITE" id="PS51677"/>
    </source>
</evidence>
<dbReference type="Gene3D" id="3.20.20.370">
    <property type="entry name" value="Glycoside hydrolase/deacetylase"/>
    <property type="match status" value="1"/>
</dbReference>
<sequence>MNIFTENQWRRLSLIIAVVWVLLGIVHHYSTQHPLLNSMQTVKPTPEVVSEKSALHDPEALESPMPNVQQMPSLEATESPTANAQQMPSLEATQKAFSEVNLAVSSQIAQQSQTISAPSTVFYRDKVAVITYHHIDSHESSVTITPERFDSHLQLLKKNGFHVISIEDFIDFLQQKKSVPPNAVVITFDDGYESFYKYAYPLLKKEGMTATMFLIVSYIEDGTVRQPPILTWSEIEDMHKEGFSFYSHTYNSHDSIFVSGKEISKLVTKTVNPTTHIPETDTEYKARIKNDFKKADDILNAKLGNSINLLCLPHGQYNQDVIDQAKQIGIPFIFTGIEGINSSNDKLIKRINGGSPYMSDKLFLAKLTAGSKK</sequence>
<evidence type="ECO:0000313" key="6">
    <source>
        <dbReference type="EMBL" id="WNR46091.1"/>
    </source>
</evidence>
<keyword evidence="4" id="KW-1133">Transmembrane helix</keyword>
<keyword evidence="4" id="KW-0472">Membrane</keyword>
<organism evidence="6 7">
    <name type="scientific">Paenibacillus roseopurpureus</name>
    <dbReference type="NCBI Taxonomy" id="2918901"/>
    <lineage>
        <taxon>Bacteria</taxon>
        <taxon>Bacillati</taxon>
        <taxon>Bacillota</taxon>
        <taxon>Bacilli</taxon>
        <taxon>Bacillales</taxon>
        <taxon>Paenibacillaceae</taxon>
        <taxon>Paenibacillus</taxon>
    </lineage>
</organism>
<dbReference type="EMBL" id="CP130319">
    <property type="protein sequence ID" value="WNR46091.1"/>
    <property type="molecule type" value="Genomic_DNA"/>
</dbReference>
<dbReference type="SUPFAM" id="SSF88713">
    <property type="entry name" value="Glycoside hydrolase/deacetylase"/>
    <property type="match status" value="1"/>
</dbReference>
<dbReference type="Proteomes" id="UP001304650">
    <property type="component" value="Chromosome"/>
</dbReference>
<keyword evidence="7" id="KW-1185">Reference proteome</keyword>
<dbReference type="GO" id="GO:0005975">
    <property type="term" value="P:carbohydrate metabolic process"/>
    <property type="evidence" value="ECO:0007669"/>
    <property type="project" value="InterPro"/>
</dbReference>
<dbReference type="AlphaFoldDB" id="A0AA96LT83"/>
<dbReference type="PANTHER" id="PTHR34216">
    <property type="match status" value="1"/>
</dbReference>
<proteinExistence type="predicted"/>
<protein>
    <submittedName>
        <fullName evidence="6">Polysaccharide deacetylase family protein</fullName>
        <ecNumber evidence="6">3.-.-.-</ecNumber>
    </submittedName>
</protein>